<evidence type="ECO:0000313" key="1">
    <source>
        <dbReference type="EMBL" id="SBV27940.1"/>
    </source>
</evidence>
<protein>
    <submittedName>
        <fullName evidence="1">Uncharacterized protein</fullName>
    </submittedName>
</protein>
<keyword evidence="2" id="KW-1185">Reference proteome</keyword>
<dbReference type="OrthoDB" id="4167052at2"/>
<evidence type="ECO:0000313" key="2">
    <source>
        <dbReference type="Proteomes" id="UP000199393"/>
    </source>
</evidence>
<accession>A0A1C3N5T0</accession>
<dbReference type="Proteomes" id="UP000199393">
    <property type="component" value="Chromosome I"/>
</dbReference>
<dbReference type="EMBL" id="LT598496">
    <property type="protein sequence ID" value="SBV27940.1"/>
    <property type="molecule type" value="Genomic_DNA"/>
</dbReference>
<dbReference type="RefSeq" id="WP_091592161.1">
    <property type="nucleotide sequence ID" value="NZ_JBHRWG010000004.1"/>
</dbReference>
<reference evidence="2" key="1">
    <citation type="submission" date="2016-06" db="EMBL/GenBank/DDBJ databases">
        <authorList>
            <person name="Varghese N."/>
        </authorList>
    </citation>
    <scope>NUCLEOTIDE SEQUENCE [LARGE SCALE GENOMIC DNA]</scope>
    <source>
        <strain evidence="2">DSM 45344</strain>
    </source>
</reference>
<name>A0A1C3N5T0_9ACTN</name>
<dbReference type="STRING" id="307121.GA0070620_3471"/>
<sequence length="151" mass="17959">MVASKLVNRDEFKRWYEEGKSYTWIVEEYARKYNLEISLGTISNWRHQLGLPKRAVRDASLVPWAVERQHRYNHILQMLRTEARRRAGEAIPPGRAKKLESWLRNLGEQDAVVHYDPDTEQGWWLVPRRPGVDTDIIREPERKTRLRGARD</sequence>
<gene>
    <name evidence="1" type="ORF">GA0070620_3471</name>
</gene>
<organism evidence="1 2">
    <name type="scientific">Micromonospora krabiensis</name>
    <dbReference type="NCBI Taxonomy" id="307121"/>
    <lineage>
        <taxon>Bacteria</taxon>
        <taxon>Bacillati</taxon>
        <taxon>Actinomycetota</taxon>
        <taxon>Actinomycetes</taxon>
        <taxon>Micromonosporales</taxon>
        <taxon>Micromonosporaceae</taxon>
        <taxon>Micromonospora</taxon>
    </lineage>
</organism>
<proteinExistence type="predicted"/>
<dbReference type="AlphaFoldDB" id="A0A1C3N5T0"/>